<feature type="transmembrane region" description="Helical" evidence="1">
    <location>
        <begin position="58"/>
        <end position="81"/>
    </location>
</feature>
<dbReference type="EMBL" id="JARKIB010000031">
    <property type="protein sequence ID" value="KAJ7762984.1"/>
    <property type="molecule type" value="Genomic_DNA"/>
</dbReference>
<evidence type="ECO:0000313" key="3">
    <source>
        <dbReference type="Proteomes" id="UP001215598"/>
    </source>
</evidence>
<keyword evidence="1" id="KW-1133">Transmembrane helix</keyword>
<evidence type="ECO:0000256" key="1">
    <source>
        <dbReference type="SAM" id="Phobius"/>
    </source>
</evidence>
<dbReference type="AlphaFoldDB" id="A0AAD7JGR5"/>
<gene>
    <name evidence="2" type="ORF">B0H16DRAFT_1528389</name>
</gene>
<keyword evidence="1" id="KW-0812">Transmembrane</keyword>
<feature type="transmembrane region" description="Helical" evidence="1">
    <location>
        <begin position="24"/>
        <end position="52"/>
    </location>
</feature>
<keyword evidence="1" id="KW-0472">Membrane</keyword>
<comment type="caution">
    <text evidence="2">The sequence shown here is derived from an EMBL/GenBank/DDBJ whole genome shotgun (WGS) entry which is preliminary data.</text>
</comment>
<keyword evidence="3" id="KW-1185">Reference proteome</keyword>
<organism evidence="2 3">
    <name type="scientific">Mycena metata</name>
    <dbReference type="NCBI Taxonomy" id="1033252"/>
    <lineage>
        <taxon>Eukaryota</taxon>
        <taxon>Fungi</taxon>
        <taxon>Dikarya</taxon>
        <taxon>Basidiomycota</taxon>
        <taxon>Agaricomycotina</taxon>
        <taxon>Agaricomycetes</taxon>
        <taxon>Agaricomycetidae</taxon>
        <taxon>Agaricales</taxon>
        <taxon>Marasmiineae</taxon>
        <taxon>Mycenaceae</taxon>
        <taxon>Mycena</taxon>
    </lineage>
</organism>
<proteinExistence type="predicted"/>
<dbReference type="Proteomes" id="UP001215598">
    <property type="component" value="Unassembled WGS sequence"/>
</dbReference>
<name>A0AAD7JGR5_9AGAR</name>
<evidence type="ECO:0000313" key="2">
    <source>
        <dbReference type="EMBL" id="KAJ7762984.1"/>
    </source>
</evidence>
<protein>
    <submittedName>
        <fullName evidence="2">Uncharacterized protein</fullName>
    </submittedName>
</protein>
<reference evidence="2" key="1">
    <citation type="submission" date="2023-03" db="EMBL/GenBank/DDBJ databases">
        <title>Massive genome expansion in bonnet fungi (Mycena s.s.) driven by repeated elements and novel gene families across ecological guilds.</title>
        <authorList>
            <consortium name="Lawrence Berkeley National Laboratory"/>
            <person name="Harder C.B."/>
            <person name="Miyauchi S."/>
            <person name="Viragh M."/>
            <person name="Kuo A."/>
            <person name="Thoen E."/>
            <person name="Andreopoulos B."/>
            <person name="Lu D."/>
            <person name="Skrede I."/>
            <person name="Drula E."/>
            <person name="Henrissat B."/>
            <person name="Morin E."/>
            <person name="Kohler A."/>
            <person name="Barry K."/>
            <person name="LaButti K."/>
            <person name="Morin E."/>
            <person name="Salamov A."/>
            <person name="Lipzen A."/>
            <person name="Mereny Z."/>
            <person name="Hegedus B."/>
            <person name="Baldrian P."/>
            <person name="Stursova M."/>
            <person name="Weitz H."/>
            <person name="Taylor A."/>
            <person name="Grigoriev I.V."/>
            <person name="Nagy L.G."/>
            <person name="Martin F."/>
            <person name="Kauserud H."/>
        </authorList>
    </citation>
    <scope>NUCLEOTIDE SEQUENCE</scope>
    <source>
        <strain evidence="2">CBHHK182m</strain>
    </source>
</reference>
<sequence>MSYGTFAPHTSSVHHRREASSIRLVALLLVELIANTIASFGILAFLLYLAGIEYAPVLALQVTFGFTCLVFVLLQVATAVWHTYRYHARGYEALDDGEMPHKSPMKDLETGLTLEYEK</sequence>
<accession>A0AAD7JGR5</accession>